<dbReference type="Proteomes" id="UP000198280">
    <property type="component" value="Unassembled WGS sequence"/>
</dbReference>
<dbReference type="GeneID" id="95788240"/>
<dbReference type="RefSeq" id="WP_018563956.1">
    <property type="nucleotide sequence ID" value="NZ_CP108152.1"/>
</dbReference>
<evidence type="ECO:0000313" key="1">
    <source>
        <dbReference type="EMBL" id="SNT02100.1"/>
    </source>
</evidence>
<sequence length="69" mass="7538">MSTTPIVVSPVQAGDPPFRIVQIDGQPVGIAHDLLDVVRIAHDAGRKHVDFDDPQAVRWLGGGKYHWSP</sequence>
<proteinExistence type="predicted"/>
<evidence type="ECO:0000313" key="2">
    <source>
        <dbReference type="Proteomes" id="UP000198280"/>
    </source>
</evidence>
<accession>A0A239J8E3</accession>
<organism evidence="1 2">
    <name type="scientific">Actinacidiphila glaucinigra</name>
    <dbReference type="NCBI Taxonomy" id="235986"/>
    <lineage>
        <taxon>Bacteria</taxon>
        <taxon>Bacillati</taxon>
        <taxon>Actinomycetota</taxon>
        <taxon>Actinomycetes</taxon>
        <taxon>Kitasatosporales</taxon>
        <taxon>Streptomycetaceae</taxon>
        <taxon>Actinacidiphila</taxon>
    </lineage>
</organism>
<keyword evidence="2" id="KW-1185">Reference proteome</keyword>
<dbReference type="AlphaFoldDB" id="A0A239J8E3"/>
<name>A0A239J8E3_9ACTN</name>
<dbReference type="EMBL" id="FZOF01000012">
    <property type="protein sequence ID" value="SNT02100.1"/>
    <property type="molecule type" value="Genomic_DNA"/>
</dbReference>
<dbReference type="OrthoDB" id="3854666at2"/>
<gene>
    <name evidence="1" type="ORF">SAMN05216252_112136</name>
</gene>
<reference evidence="1 2" key="1">
    <citation type="submission" date="2017-06" db="EMBL/GenBank/DDBJ databases">
        <authorList>
            <person name="Kim H.J."/>
            <person name="Triplett B.A."/>
        </authorList>
    </citation>
    <scope>NUCLEOTIDE SEQUENCE [LARGE SCALE GENOMIC DNA]</scope>
    <source>
        <strain evidence="1 2">CGMCC 4.1858</strain>
    </source>
</reference>
<protein>
    <submittedName>
        <fullName evidence="1">Uncharacterized protein</fullName>
    </submittedName>
</protein>